<dbReference type="AlphaFoldDB" id="A0A0C3JIL1"/>
<organism evidence="2 3">
    <name type="scientific">Pisolithus tinctorius Marx 270</name>
    <dbReference type="NCBI Taxonomy" id="870435"/>
    <lineage>
        <taxon>Eukaryota</taxon>
        <taxon>Fungi</taxon>
        <taxon>Dikarya</taxon>
        <taxon>Basidiomycota</taxon>
        <taxon>Agaricomycotina</taxon>
        <taxon>Agaricomycetes</taxon>
        <taxon>Agaricomycetidae</taxon>
        <taxon>Boletales</taxon>
        <taxon>Sclerodermatineae</taxon>
        <taxon>Pisolithaceae</taxon>
        <taxon>Pisolithus</taxon>
    </lineage>
</organism>
<dbReference type="Proteomes" id="UP000054217">
    <property type="component" value="Unassembled WGS sequence"/>
</dbReference>
<name>A0A0C3JIL1_PISTI</name>
<dbReference type="InParanoid" id="A0A0C3JIL1"/>
<protein>
    <submittedName>
        <fullName evidence="2">Uncharacterized protein</fullName>
    </submittedName>
</protein>
<reference evidence="2 3" key="1">
    <citation type="submission" date="2014-04" db="EMBL/GenBank/DDBJ databases">
        <authorList>
            <consortium name="DOE Joint Genome Institute"/>
            <person name="Kuo A."/>
            <person name="Kohler A."/>
            <person name="Costa M.D."/>
            <person name="Nagy L.G."/>
            <person name="Floudas D."/>
            <person name="Copeland A."/>
            <person name="Barry K.W."/>
            <person name="Cichocki N."/>
            <person name="Veneault-Fourrey C."/>
            <person name="LaButti K."/>
            <person name="Lindquist E.A."/>
            <person name="Lipzen A."/>
            <person name="Lundell T."/>
            <person name="Morin E."/>
            <person name="Murat C."/>
            <person name="Sun H."/>
            <person name="Tunlid A."/>
            <person name="Henrissat B."/>
            <person name="Grigoriev I.V."/>
            <person name="Hibbett D.S."/>
            <person name="Martin F."/>
            <person name="Nordberg H.P."/>
            <person name="Cantor M.N."/>
            <person name="Hua S.X."/>
        </authorList>
    </citation>
    <scope>NUCLEOTIDE SEQUENCE [LARGE SCALE GENOMIC DNA]</scope>
    <source>
        <strain evidence="2 3">Marx 270</strain>
    </source>
</reference>
<evidence type="ECO:0000313" key="2">
    <source>
        <dbReference type="EMBL" id="KIO08933.1"/>
    </source>
</evidence>
<sequence>MSANHAPHLSQLIRVATPNLSETEKASLREKFIAASTALVTEAKCLLDDKEELWEEKVMWMCRWEQRTGEVFPLVERRRALGIDTKIDAADGPVVAEADKAYERWVSKEIVRGRVDKDVRMEEEASQVVKEQGASLMVPMVTEKMSHVEVVSWPVRKRSWQTIAESEDEDEPKIVVLPSAILHKVPCTCCMVKNTTCIGPVGHTCNGCMQMKQGCEKSMKAVGKKAQAGASITWSSKAAKAGPSKRATDDNDDDDEVEVVKSHTHAKGKALAAESQAAYLRLQVHIDQLAKALEKIGVE</sequence>
<reference evidence="3" key="2">
    <citation type="submission" date="2015-01" db="EMBL/GenBank/DDBJ databases">
        <title>Evolutionary Origins and Diversification of the Mycorrhizal Mutualists.</title>
        <authorList>
            <consortium name="DOE Joint Genome Institute"/>
            <consortium name="Mycorrhizal Genomics Consortium"/>
            <person name="Kohler A."/>
            <person name="Kuo A."/>
            <person name="Nagy L.G."/>
            <person name="Floudas D."/>
            <person name="Copeland A."/>
            <person name="Barry K.W."/>
            <person name="Cichocki N."/>
            <person name="Veneault-Fourrey C."/>
            <person name="LaButti K."/>
            <person name="Lindquist E.A."/>
            <person name="Lipzen A."/>
            <person name="Lundell T."/>
            <person name="Morin E."/>
            <person name="Murat C."/>
            <person name="Riley R."/>
            <person name="Ohm R."/>
            <person name="Sun H."/>
            <person name="Tunlid A."/>
            <person name="Henrissat B."/>
            <person name="Grigoriev I.V."/>
            <person name="Hibbett D.S."/>
            <person name="Martin F."/>
        </authorList>
    </citation>
    <scope>NUCLEOTIDE SEQUENCE [LARGE SCALE GENOMIC DNA]</scope>
    <source>
        <strain evidence="3">Marx 270</strain>
    </source>
</reference>
<dbReference type="OrthoDB" id="2680592at2759"/>
<dbReference type="EMBL" id="KN831956">
    <property type="protein sequence ID" value="KIO08933.1"/>
    <property type="molecule type" value="Genomic_DNA"/>
</dbReference>
<accession>A0A0C3JIL1</accession>
<dbReference type="HOGENOM" id="CLU_043974_0_0_1"/>
<keyword evidence="3" id="KW-1185">Reference proteome</keyword>
<evidence type="ECO:0000256" key="1">
    <source>
        <dbReference type="SAM" id="MobiDB-lite"/>
    </source>
</evidence>
<gene>
    <name evidence="2" type="ORF">M404DRAFT_22750</name>
</gene>
<evidence type="ECO:0000313" key="3">
    <source>
        <dbReference type="Proteomes" id="UP000054217"/>
    </source>
</evidence>
<proteinExistence type="predicted"/>
<feature type="region of interest" description="Disordered" evidence="1">
    <location>
        <begin position="234"/>
        <end position="255"/>
    </location>
</feature>